<dbReference type="EMBL" id="GG730062">
    <property type="protein sequence ID" value="EEZ92652.1"/>
    <property type="molecule type" value="Genomic_DNA"/>
</dbReference>
<sequence>MNGMNKYFILFDQNDKNELDKIRKTAMPTIMNHHKLKSAGYTILTDFAENLLDKYSDEEINKNILLVLLRYGPVKDKLYRLAFIRLNGLHSR</sequence>
<proteinExistence type="predicted"/>
<dbReference type="Proteomes" id="UP000009375">
    <property type="component" value="Unassembled WGS sequence"/>
</dbReference>
<accession>D2EG57</accession>
<dbReference type="AlphaFoldDB" id="D2EG57"/>
<organism evidence="1 2">
    <name type="scientific">Candidatus Parvarchaeum acidiphilum ARMAN-4</name>
    <dbReference type="NCBI Taxonomy" id="662760"/>
    <lineage>
        <taxon>Archaea</taxon>
        <taxon>Candidatus Parvarchaeota</taxon>
        <taxon>Candidatus Parvarchaeum</taxon>
    </lineage>
</organism>
<evidence type="ECO:0000313" key="2">
    <source>
        <dbReference type="Proteomes" id="UP000009375"/>
    </source>
</evidence>
<evidence type="ECO:0000313" key="1">
    <source>
        <dbReference type="EMBL" id="EEZ92652.1"/>
    </source>
</evidence>
<protein>
    <submittedName>
        <fullName evidence="1">Uncharacterized protein</fullName>
    </submittedName>
</protein>
<name>D2EG57_PARA4</name>
<gene>
    <name evidence="1" type="ORF">BJBARM4_0750</name>
</gene>
<reference evidence="1 2" key="1">
    <citation type="journal article" date="2010" name="Proc. Natl. Acad. Sci. U.S.A.">
        <title>Enigmatic, ultrasmall, uncultivated Archaea.</title>
        <authorList>
            <person name="Baker B.J."/>
            <person name="Comolli L.R."/>
            <person name="Dick G.J."/>
            <person name="Hauser L.J."/>
            <person name="Hyatt D."/>
            <person name="Dill B.D."/>
            <person name="Land M.L."/>
            <person name="Verberkmoes N.C."/>
            <person name="Hettich R.L."/>
            <person name="Banfield J.F."/>
        </authorList>
    </citation>
    <scope>NUCLEOTIDE SEQUENCE [LARGE SCALE GENOMIC DNA]</scope>
</reference>